<feature type="region of interest" description="Disordered" evidence="1">
    <location>
        <begin position="784"/>
        <end position="862"/>
    </location>
</feature>
<dbReference type="WBParaSite" id="maker-uti_cns_0046571-snap-gene-0.4-mRNA-1">
    <property type="protein sequence ID" value="maker-uti_cns_0046571-snap-gene-0.4-mRNA-1"/>
    <property type="gene ID" value="maker-uti_cns_0046571-snap-gene-0.4"/>
</dbReference>
<feature type="compositionally biased region" description="Low complexity" evidence="1">
    <location>
        <begin position="1787"/>
        <end position="1800"/>
    </location>
</feature>
<feature type="chain" id="PRO_5009321608" evidence="2">
    <location>
        <begin position="19"/>
        <end position="1965"/>
    </location>
</feature>
<feature type="region of interest" description="Disordered" evidence="1">
    <location>
        <begin position="1763"/>
        <end position="1813"/>
    </location>
</feature>
<feature type="compositionally biased region" description="Basic residues" evidence="1">
    <location>
        <begin position="789"/>
        <end position="798"/>
    </location>
</feature>
<evidence type="ECO:0000313" key="4">
    <source>
        <dbReference type="WBParaSite" id="maker-uti_cns_0046571-snap-gene-0.4-mRNA-1"/>
    </source>
</evidence>
<proteinExistence type="predicted"/>
<sequence>MFMACGGISVLFSSGLMASSLTSRCKIEQRRQRLVARQPGALEAQLVEERMAAGLQRADAQLRSVLKQPADQVDGLWRRAGPENLGPRVLSAAEVAELEHTRLRVQQQILRLDVAVANAFAVYITQRAEHLVHVELDEQHRYGLHLLAVVPAHPVHGLRDELQHQVQTTTNCRTERKTHLLAAGIEEVLQRDNVLMLNRSHDLQFAILEPLVLQHLLDGHHLLRFDQFGLVHDTETAVTNDFHIGERDLLGSVTLTRRGDHRVHLGVLCCACGLMDRKSPLRELFTNPKEDKRILKIEITCHCLFRLSGEFTSVPQFQLVEAYLDDRFGNFEGCVHMLEAVFKGVGCSFILYRTINMSVHPNGSCDYSYHCNNIDRNFYQDARPSDHRDGANEVEEASSSCLQRALLAKTGAPEQFDSNFSSFSVTNSTVSRLFKELERDIPKGWSGDASVAPSRKSLEDFLGMELAVQQLEVITSSNYEFVIEEMFFEALIGEMRSEMLHCVLYQIRVDLVEAVVLESVNGQLLTSWSQRLLVDQTCADCLGDNCTVVYSSAALSAQGCANNNSTCCDFEYDSDDNGIEPVQEEGDSIADVSESLIDERWSESGGQLAKPPTVRRFAPAAGKQQSTMTPALRLEQIFYDWCDLTVQEACLETFVELVSQRLVVAMYKTSRSKSQFECRIVKTFARFGRAFSELSSAATEPGLADVITGFFACVADTLNDPDARDCLGQTSDLVMAVRASAAKEEDEESVSRVDDGSSGCRGGWQWLRIAQRAFQQAIRDQLSRLGPKLQRKGRHRRSNNSSGGGGGGGGGGSSFGRRLAELFDHSSSGDASSTTVTTGDSFLQQSTPAEREEQETPTKRPERLSCNLRLCVEAPAANSQEPEDATAPLLSLTDLCVDSNLVDTQNCRDFLSAAAVSAVVPDGGAITGAWMTAAISKCQTCSERTELLSCLATEPLRDGHASWMSVELIVADAAVAVVFKAGPIHFACASFASAASCTAALSVALPDLATNLLAEFRPAPLVARAVSPRACVHRARSTWLAASHCCLQLLDAKSQLPVLSQSLPTQFVISKCENSTGLAACNLHGGVRPSSSHCYPLGLPDAAETSSKPSDASCGWGTARVELEHASIVRQSVLEVPAIAEQALRHRIGAESTRAAGKQLRAVVRGEPAWKQFRKARCTQRWPNSFERATISADDCPAPGGGGDWPERTVHEWSWARPATARLNRPTRASATELPVGVQSVSTSSSPPISLVESLADPTMVPRDHSAIESCIVEGSDCSVSDCNIAFCLAADWSLEKRQLELVSSKSSSISQPQTVQVLLPVLHRGFLGDALSCTASAQVTIFQRSMNLPKEQLLSAGSGSLLRLAVRRRNELRSQASSGPVDLDAELRDRRLPGLAAKHEHIVDVDRYTVLLVVELLNVALLAISVGHTRPDQAADAEAGATGVCYELLRVNFEFTSVGLLRAAFNIGVERVTNAALYRRAGLPRPSDLLRRRRLQLAGHLIRAESYCPQPVQEVLLLTLQAPYRRGQARTRRYVDCLLADAGAPDTAGGAAFPSISWTILDILQERIEIFVVPINGRGFREEVQFILRDVAEVLTREIGSAVGPASRAHRGRFLQLLDRVQKRAGRGLIEAGVLSNGEQGISGGAHALGQLRIDAGVDGPVERPGLKRGGAHKVADSLSGTAKVFGAMQGALPDHFELGGLRQPAGRGQQVIAAVIKGLKRVQQTHPFALSQQPLPLHLVYLLVLDSVLGTSAALNSCASRLSPRAGPEGVDCEASNSVGGPLADGGAAEHQQEQQAGRKVHHPAGIGHGVPSSAVVLQKAHLHVQQQHGHPQSGGEILQHRAFEEQQSNRQQSGFQHDQCLQAEHGRELDPVSRGVQHQGSEGVPEHGRAEHHQQKQQCGGQHDSPAGIKKLDFQLILRCHIGVLTLTAHMDLHWLSNVIMRLTLDCSRSREELGEKQRCPP</sequence>
<keyword evidence="3" id="KW-1185">Reference proteome</keyword>
<evidence type="ECO:0000256" key="1">
    <source>
        <dbReference type="SAM" id="MobiDB-lite"/>
    </source>
</evidence>
<keyword evidence="2" id="KW-0732">Signal</keyword>
<dbReference type="Proteomes" id="UP000095280">
    <property type="component" value="Unplaced"/>
</dbReference>
<feature type="compositionally biased region" description="Gly residues" evidence="1">
    <location>
        <begin position="802"/>
        <end position="814"/>
    </location>
</feature>
<protein>
    <submittedName>
        <fullName evidence="4">ANK_REP_REGION domain-containing protein</fullName>
    </submittedName>
</protein>
<evidence type="ECO:0000256" key="2">
    <source>
        <dbReference type="SAM" id="SignalP"/>
    </source>
</evidence>
<evidence type="ECO:0000313" key="3">
    <source>
        <dbReference type="Proteomes" id="UP000095280"/>
    </source>
</evidence>
<organism evidence="3 4">
    <name type="scientific">Macrostomum lignano</name>
    <dbReference type="NCBI Taxonomy" id="282301"/>
    <lineage>
        <taxon>Eukaryota</taxon>
        <taxon>Metazoa</taxon>
        <taxon>Spiralia</taxon>
        <taxon>Lophotrochozoa</taxon>
        <taxon>Platyhelminthes</taxon>
        <taxon>Rhabditophora</taxon>
        <taxon>Macrostomorpha</taxon>
        <taxon>Macrostomida</taxon>
        <taxon>Macrostomidae</taxon>
        <taxon>Macrostomum</taxon>
    </lineage>
</organism>
<reference evidence="4" key="1">
    <citation type="submission" date="2016-11" db="UniProtKB">
        <authorList>
            <consortium name="WormBaseParasite"/>
        </authorList>
    </citation>
    <scope>IDENTIFICATION</scope>
</reference>
<feature type="compositionally biased region" description="Basic and acidic residues" evidence="1">
    <location>
        <begin position="1887"/>
        <end position="1897"/>
    </location>
</feature>
<feature type="region of interest" description="Disordered" evidence="1">
    <location>
        <begin position="1872"/>
        <end position="1907"/>
    </location>
</feature>
<accession>A0A1I8JBX4</accession>
<name>A0A1I8JBX4_9PLAT</name>
<feature type="signal peptide" evidence="2">
    <location>
        <begin position="1"/>
        <end position="18"/>
    </location>
</feature>
<feature type="compositionally biased region" description="Basic and acidic residues" evidence="1">
    <location>
        <begin position="849"/>
        <end position="862"/>
    </location>
</feature>
<feature type="compositionally biased region" description="Polar residues" evidence="1">
    <location>
        <begin position="825"/>
        <end position="848"/>
    </location>
</feature>